<comment type="caution">
    <text evidence="7">The sequence shown here is derived from an EMBL/GenBank/DDBJ whole genome shotgun (WGS) entry which is preliminary data.</text>
</comment>
<evidence type="ECO:0000256" key="4">
    <source>
        <dbReference type="ARBA" id="ARBA00022807"/>
    </source>
</evidence>
<dbReference type="EMBL" id="LNAM01000068">
    <property type="protein sequence ID" value="KSV59915.1"/>
    <property type="molecule type" value="Genomic_DNA"/>
</dbReference>
<protein>
    <recommendedName>
        <fullName evidence="6">Ribosomal processing cysteine protease Prp</fullName>
    </recommendedName>
</protein>
<dbReference type="InterPro" id="IPR007422">
    <property type="entry name" value="Peptidase_Prp"/>
</dbReference>
<keyword evidence="3" id="KW-0378">Hydrolase</keyword>
<comment type="similarity">
    <text evidence="5">Belongs to the Prp family.</text>
</comment>
<dbReference type="Gene3D" id="3.30.70.1490">
    <property type="entry name" value="Cysteine protease Prp"/>
    <property type="match status" value="1"/>
</dbReference>
<dbReference type="PANTHER" id="PTHR39178">
    <property type="entry name" value="HYPOTHETICAL RIBOSOME-ASSOCIATED PROTEIN"/>
    <property type="match status" value="1"/>
</dbReference>
<dbReference type="GO" id="GO:0008234">
    <property type="term" value="F:cysteine-type peptidase activity"/>
    <property type="evidence" value="ECO:0007669"/>
    <property type="project" value="UniProtKB-KW"/>
</dbReference>
<dbReference type="GO" id="GO:0006508">
    <property type="term" value="P:proteolysis"/>
    <property type="evidence" value="ECO:0007669"/>
    <property type="project" value="UniProtKB-KW"/>
</dbReference>
<organism evidence="7 8">
    <name type="scientific">Acetivibrio ethanolgignens</name>
    <dbReference type="NCBI Taxonomy" id="290052"/>
    <lineage>
        <taxon>Bacteria</taxon>
        <taxon>Bacillati</taxon>
        <taxon>Bacillota</taxon>
        <taxon>Clostridia</taxon>
        <taxon>Eubacteriales</taxon>
        <taxon>Oscillospiraceae</taxon>
        <taxon>Acetivibrio</taxon>
    </lineage>
</organism>
<keyword evidence="4" id="KW-0788">Thiol protease</keyword>
<sequence length="105" mass="11585">MIEITLRKSETGIYNGFLVEGHAGFDEYGRDIICAAVSAMVINTINSIEAFTEDAFEADMAEDGGRIEFKMVSDISKETELLLNSLVLGLQGIETQYGNQFIKLL</sequence>
<dbReference type="Proteomes" id="UP000054874">
    <property type="component" value="Unassembled WGS sequence"/>
</dbReference>
<dbReference type="OrthoDB" id="48998at2"/>
<evidence type="ECO:0000256" key="2">
    <source>
        <dbReference type="ARBA" id="ARBA00022670"/>
    </source>
</evidence>
<gene>
    <name evidence="7" type="ORF">ASU35_07175</name>
</gene>
<dbReference type="CDD" id="cd16332">
    <property type="entry name" value="Prp-like"/>
    <property type="match status" value="1"/>
</dbReference>
<dbReference type="SUPFAM" id="SSF118010">
    <property type="entry name" value="TM1457-like"/>
    <property type="match status" value="1"/>
</dbReference>
<keyword evidence="8" id="KW-1185">Reference proteome</keyword>
<keyword evidence="2" id="KW-0645">Protease</keyword>
<dbReference type="AlphaFoldDB" id="A0A0V8QH40"/>
<dbReference type="InterPro" id="IPR036764">
    <property type="entry name" value="Peptidase_Prp_sf"/>
</dbReference>
<evidence type="ECO:0000313" key="8">
    <source>
        <dbReference type="Proteomes" id="UP000054874"/>
    </source>
</evidence>
<dbReference type="PANTHER" id="PTHR39178:SF1">
    <property type="entry name" value="RIBOSOMAL-PROCESSING CYSTEINE PROTEASE PRP"/>
    <property type="match status" value="1"/>
</dbReference>
<evidence type="ECO:0000313" key="7">
    <source>
        <dbReference type="EMBL" id="KSV59915.1"/>
    </source>
</evidence>
<dbReference type="STRING" id="290052.ASU35_07175"/>
<proteinExistence type="inferred from homology"/>
<dbReference type="GO" id="GO:0042254">
    <property type="term" value="P:ribosome biogenesis"/>
    <property type="evidence" value="ECO:0007669"/>
    <property type="project" value="UniProtKB-KW"/>
</dbReference>
<dbReference type="RefSeq" id="WP_058351807.1">
    <property type="nucleotide sequence ID" value="NZ_CABMMD010000068.1"/>
</dbReference>
<evidence type="ECO:0000256" key="6">
    <source>
        <dbReference type="ARBA" id="ARBA00044538"/>
    </source>
</evidence>
<evidence type="ECO:0000256" key="3">
    <source>
        <dbReference type="ARBA" id="ARBA00022801"/>
    </source>
</evidence>
<dbReference type="Pfam" id="PF04327">
    <property type="entry name" value="Peptidase_Prp"/>
    <property type="match status" value="1"/>
</dbReference>
<reference evidence="7 8" key="1">
    <citation type="submission" date="2015-11" db="EMBL/GenBank/DDBJ databases">
        <title>Butyribacter intestini gen. nov., sp. nov., a butyric acid-producing bacterium of the family Lachnospiraceae isolated from the human faeces.</title>
        <authorList>
            <person name="Zou Y."/>
            <person name="Xue W."/>
            <person name="Luo G."/>
            <person name="Lv M."/>
        </authorList>
    </citation>
    <scope>NUCLEOTIDE SEQUENCE [LARGE SCALE GENOMIC DNA]</scope>
    <source>
        <strain evidence="7 8">ACET-33324</strain>
    </source>
</reference>
<evidence type="ECO:0000256" key="1">
    <source>
        <dbReference type="ARBA" id="ARBA00022517"/>
    </source>
</evidence>
<keyword evidence="1" id="KW-0690">Ribosome biogenesis</keyword>
<accession>A0A0V8QH40</accession>
<name>A0A0V8QH40_9FIRM</name>
<evidence type="ECO:0000256" key="5">
    <source>
        <dbReference type="ARBA" id="ARBA00044503"/>
    </source>
</evidence>